<feature type="domain" description="HTH myb-type" evidence="7">
    <location>
        <begin position="260"/>
        <end position="308"/>
    </location>
</feature>
<evidence type="ECO:0000313" key="9">
    <source>
        <dbReference type="Proteomes" id="UP000194236"/>
    </source>
</evidence>
<feature type="domain" description="HTH myb-type" evidence="7">
    <location>
        <begin position="144"/>
        <end position="198"/>
    </location>
</feature>
<comment type="subcellular location">
    <subcellularLocation>
        <location evidence="1">Nucleus</location>
    </subcellularLocation>
</comment>
<dbReference type="InterPro" id="IPR009057">
    <property type="entry name" value="Homeodomain-like_sf"/>
</dbReference>
<reference evidence="8 9" key="1">
    <citation type="submission" date="2017-03" db="EMBL/GenBank/DDBJ databases">
        <title>Genome Survey of Euroglyphus maynei.</title>
        <authorList>
            <person name="Arlian L.G."/>
            <person name="Morgan M.S."/>
            <person name="Rider S.D."/>
        </authorList>
    </citation>
    <scope>NUCLEOTIDE SEQUENCE [LARGE SCALE GENOMIC DNA]</scope>
    <source>
        <strain evidence="8">Arlian Lab</strain>
        <tissue evidence="8">Whole body</tissue>
    </source>
</reference>
<dbReference type="PANTHER" id="PTHR46621">
    <property type="entry name" value="SNRNA-ACTIVATING PROTEIN COMPLEX SUBUNIT 4"/>
    <property type="match status" value="1"/>
</dbReference>
<dbReference type="GO" id="GO:0005634">
    <property type="term" value="C:nucleus"/>
    <property type="evidence" value="ECO:0007669"/>
    <property type="project" value="UniProtKB-SubCell"/>
</dbReference>
<dbReference type="InterPro" id="IPR051575">
    <property type="entry name" value="Myb-like_DNA-bd"/>
</dbReference>
<dbReference type="PROSITE" id="PS51294">
    <property type="entry name" value="HTH_MYB"/>
    <property type="match status" value="2"/>
</dbReference>
<dbReference type="InterPro" id="IPR017930">
    <property type="entry name" value="Myb_dom"/>
</dbReference>
<sequence>MLTTFYKPYLRDDRGFSAPNLFNPEHEYVLETKIQMILHHPGHVRNWTANEKKIIVDEVRSQHLFRQTRSIVKRIEELLVLTVRTAEQADEVKQLNSQLAMKRLLHEEPERFCPNIDWLAIAKLCENDDRNDNDCELYYNNYLHSSINHQQWTDDEDVRLKQLIDKYGENDWDNVAAEMNRLPWQCCSRYQSTHSKSMHMTGSIENVEAEKFLRLIEQSRNDAGEVNWKYISRVEEGRQLKQIKHFYLQHQIESSELKLKKYTRWSLLEDTILFAAHKYYKNDYCIYVKIAEHLPGRTNRQIRERYAM</sequence>
<feature type="non-terminal residue" evidence="8">
    <location>
        <position position="308"/>
    </location>
</feature>
<keyword evidence="5" id="KW-0539">Nucleus</keyword>
<dbReference type="EMBL" id="MUJZ01040338">
    <property type="protein sequence ID" value="OTF75795.1"/>
    <property type="molecule type" value="Genomic_DNA"/>
</dbReference>
<protein>
    <recommendedName>
        <fullName evidence="10">snRNA-activating protein complex subunit 4-like protein</fullName>
    </recommendedName>
</protein>
<proteinExistence type="predicted"/>
<dbReference type="Gene3D" id="1.10.10.60">
    <property type="entry name" value="Homeodomain-like"/>
    <property type="match status" value="3"/>
</dbReference>
<feature type="domain" description="Myb-like" evidence="6">
    <location>
        <begin position="144"/>
        <end position="194"/>
    </location>
</feature>
<organism evidence="8 9">
    <name type="scientific">Euroglyphus maynei</name>
    <name type="common">Mayne's house dust mite</name>
    <dbReference type="NCBI Taxonomy" id="6958"/>
    <lineage>
        <taxon>Eukaryota</taxon>
        <taxon>Metazoa</taxon>
        <taxon>Ecdysozoa</taxon>
        <taxon>Arthropoda</taxon>
        <taxon>Chelicerata</taxon>
        <taxon>Arachnida</taxon>
        <taxon>Acari</taxon>
        <taxon>Acariformes</taxon>
        <taxon>Sarcoptiformes</taxon>
        <taxon>Astigmata</taxon>
        <taxon>Psoroptidia</taxon>
        <taxon>Analgoidea</taxon>
        <taxon>Pyroglyphidae</taxon>
        <taxon>Pyroglyphinae</taxon>
        <taxon>Euroglyphus</taxon>
    </lineage>
</organism>
<evidence type="ECO:0000256" key="3">
    <source>
        <dbReference type="ARBA" id="ARBA00023125"/>
    </source>
</evidence>
<keyword evidence="2" id="KW-0805">Transcription regulation</keyword>
<dbReference type="CDD" id="cd00167">
    <property type="entry name" value="SANT"/>
    <property type="match status" value="2"/>
</dbReference>
<evidence type="ECO:0000259" key="7">
    <source>
        <dbReference type="PROSITE" id="PS51294"/>
    </source>
</evidence>
<dbReference type="GO" id="GO:0019185">
    <property type="term" value="C:snRNA-activating protein complex"/>
    <property type="evidence" value="ECO:0007669"/>
    <property type="project" value="TreeGrafter"/>
</dbReference>
<keyword evidence="9" id="KW-1185">Reference proteome</keyword>
<evidence type="ECO:0000256" key="5">
    <source>
        <dbReference type="ARBA" id="ARBA00023242"/>
    </source>
</evidence>
<keyword evidence="4" id="KW-0804">Transcription</keyword>
<comment type="caution">
    <text evidence="8">The sequence shown here is derived from an EMBL/GenBank/DDBJ whole genome shotgun (WGS) entry which is preliminary data.</text>
</comment>
<keyword evidence="3" id="KW-0238">DNA-binding</keyword>
<dbReference type="OrthoDB" id="6507271at2759"/>
<evidence type="ECO:0000256" key="4">
    <source>
        <dbReference type="ARBA" id="ARBA00023163"/>
    </source>
</evidence>
<evidence type="ECO:0008006" key="10">
    <source>
        <dbReference type="Google" id="ProtNLM"/>
    </source>
</evidence>
<gene>
    <name evidence="8" type="ORF">BLA29_008267</name>
</gene>
<dbReference type="Proteomes" id="UP000194236">
    <property type="component" value="Unassembled WGS sequence"/>
</dbReference>
<dbReference type="InterPro" id="IPR001005">
    <property type="entry name" value="SANT/Myb"/>
</dbReference>
<accession>A0A1Y3B972</accession>
<dbReference type="SUPFAM" id="SSF46689">
    <property type="entry name" value="Homeodomain-like"/>
    <property type="match status" value="2"/>
</dbReference>
<dbReference type="GO" id="GO:0001006">
    <property type="term" value="F:RNA polymerase III type 3 promoter sequence-specific DNA binding"/>
    <property type="evidence" value="ECO:0007669"/>
    <property type="project" value="TreeGrafter"/>
</dbReference>
<evidence type="ECO:0000259" key="6">
    <source>
        <dbReference type="PROSITE" id="PS50090"/>
    </source>
</evidence>
<dbReference type="Pfam" id="PF00249">
    <property type="entry name" value="Myb_DNA-binding"/>
    <property type="match status" value="1"/>
</dbReference>
<evidence type="ECO:0000313" key="8">
    <source>
        <dbReference type="EMBL" id="OTF75795.1"/>
    </source>
</evidence>
<dbReference type="SMART" id="SM00717">
    <property type="entry name" value="SANT"/>
    <property type="match status" value="4"/>
</dbReference>
<dbReference type="AlphaFoldDB" id="A0A1Y3B972"/>
<dbReference type="PANTHER" id="PTHR46621:SF1">
    <property type="entry name" value="SNRNA-ACTIVATING PROTEIN COMPLEX SUBUNIT 4"/>
    <property type="match status" value="1"/>
</dbReference>
<dbReference type="GO" id="GO:0042796">
    <property type="term" value="P:snRNA transcription by RNA polymerase III"/>
    <property type="evidence" value="ECO:0007669"/>
    <property type="project" value="TreeGrafter"/>
</dbReference>
<name>A0A1Y3B972_EURMA</name>
<dbReference type="GO" id="GO:0000978">
    <property type="term" value="F:RNA polymerase II cis-regulatory region sequence-specific DNA binding"/>
    <property type="evidence" value="ECO:0007669"/>
    <property type="project" value="TreeGrafter"/>
</dbReference>
<evidence type="ECO:0000256" key="2">
    <source>
        <dbReference type="ARBA" id="ARBA00023015"/>
    </source>
</evidence>
<dbReference type="GO" id="GO:0042795">
    <property type="term" value="P:snRNA transcription by RNA polymerase II"/>
    <property type="evidence" value="ECO:0007669"/>
    <property type="project" value="TreeGrafter"/>
</dbReference>
<dbReference type="PROSITE" id="PS50090">
    <property type="entry name" value="MYB_LIKE"/>
    <property type="match status" value="1"/>
</dbReference>
<dbReference type="Pfam" id="PF13921">
    <property type="entry name" value="Myb_DNA-bind_6"/>
    <property type="match status" value="1"/>
</dbReference>
<evidence type="ECO:0000256" key="1">
    <source>
        <dbReference type="ARBA" id="ARBA00004123"/>
    </source>
</evidence>